<dbReference type="InterPro" id="IPR019775">
    <property type="entry name" value="WD40_repeat_CS"/>
</dbReference>
<comment type="similarity">
    <text evidence="3">Belongs to the WD repeat WDR3/UTP12 family.</text>
</comment>
<dbReference type="SMART" id="SM00320">
    <property type="entry name" value="WD40"/>
    <property type="match status" value="10"/>
</dbReference>
<dbReference type="SUPFAM" id="SSF50978">
    <property type="entry name" value="WD40 repeat-like"/>
    <property type="match status" value="2"/>
</dbReference>
<sequence>MEKSYLRYGKAWSAGIICSSRAPICLDAMSGEVITGAGREVIAWDLSTASLVHRYGGQQLSEPGARGEVVAIATPEVIAAREAGLQVGLAIAYANGLVRVWRGRDAQDYNDYAGHRGAIESLCWCPSALLLASGGANGDVFVWDVVARKARTVLRGHTKAATDLCWLDTRFLLSTGREAQLKLWDLEALDCIQTISTHDPLLALDSVYDTAKKEHRIATAGIDRELRCFSLLDNSKLTHTGLVKRGRVEPCTQLCFFSSTNQILLGALTKSCLELYSIASAQDALRRAKRRAKRRREKQGNDQVPNVAIEAIDEFFLLATVFCQHEPRSFIFLKVSGQKASVALSTKANTIETHRISLTQDDEQNNQETRVRILETSGHKSAVRSIDVNGDNSAIAAATIGSVKIWSALEPHTLLRSFSTGAKKTKALCIKFVPPQCAFLAVGADDGSVRILDVASGRAVVELRGAQESKQSVWALDVVQTGEYQSYLCAGGADKMVRTWRFRTGDNNSQNEWHKGRSLEAGDEILSLKYFKGDNKLSLLAIATLDASIKILKSPSLQFSLSLYGHSLGVLCLDAPTDLALAATAGADKSIKFWGLDFGDLRRSVLGHDAAVTSLVFVPQTHYLFTGSKDALVKMWDADRQEPLIQVLKCGHVSEIWSLAAGSDGTLYSAGADRSIIKWVRTDEPVFASEERETLLEQRLDDQAGDDTSPQIFDPFLDSVASERVLEPALNTQHSAGTHTAADRLAEALDLATEERAALVANANKSANPLLLGLTPETYIINRLNTIPTTDLERAVLLLPIHQVAQLLNFIDLHLTSSPTLEKRERTKDLDLDLEICARVVNFAIAIHYRAVAAHAPLREMLTSLRHNLRTNLDHHRELFGSNLAAIRIASLESASTATASHG</sequence>
<proteinExistence type="inferred from homology"/>
<dbReference type="PROSITE" id="PS50082">
    <property type="entry name" value="WD_REPEATS_2"/>
    <property type="match status" value="4"/>
</dbReference>
<evidence type="ECO:0000313" key="6">
    <source>
        <dbReference type="EMBL" id="CAE0359685.1"/>
    </source>
</evidence>
<feature type="repeat" description="WD" evidence="4">
    <location>
        <begin position="154"/>
        <end position="194"/>
    </location>
</feature>
<keyword evidence="1 4" id="KW-0853">WD repeat</keyword>
<evidence type="ECO:0000256" key="4">
    <source>
        <dbReference type="PROSITE-ProRule" id="PRU00221"/>
    </source>
</evidence>
<protein>
    <recommendedName>
        <fullName evidence="5">Small-subunit processome Utp12 domain-containing protein</fullName>
    </recommendedName>
</protein>
<dbReference type="AlphaFoldDB" id="A0A7S3JPZ3"/>
<feature type="domain" description="Small-subunit processome Utp12" evidence="5">
    <location>
        <begin position="776"/>
        <end position="888"/>
    </location>
</feature>
<reference evidence="6" key="1">
    <citation type="submission" date="2021-01" db="EMBL/GenBank/DDBJ databases">
        <authorList>
            <person name="Corre E."/>
            <person name="Pelletier E."/>
            <person name="Niang G."/>
            <person name="Scheremetjew M."/>
            <person name="Finn R."/>
            <person name="Kale V."/>
            <person name="Holt S."/>
            <person name="Cochrane G."/>
            <person name="Meng A."/>
            <person name="Brown T."/>
            <person name="Cohen L."/>
        </authorList>
    </citation>
    <scope>NUCLEOTIDE SEQUENCE</scope>
    <source>
        <strain evidence="6">CCMP1510</strain>
    </source>
</reference>
<dbReference type="InterPro" id="IPR001680">
    <property type="entry name" value="WD40_rpt"/>
</dbReference>
<evidence type="ECO:0000256" key="2">
    <source>
        <dbReference type="ARBA" id="ARBA00022737"/>
    </source>
</evidence>
<dbReference type="Pfam" id="PF00400">
    <property type="entry name" value="WD40"/>
    <property type="match status" value="2"/>
</dbReference>
<feature type="repeat" description="WD" evidence="4">
    <location>
        <begin position="112"/>
        <end position="153"/>
    </location>
</feature>
<feature type="repeat" description="WD" evidence="4">
    <location>
        <begin position="563"/>
        <end position="604"/>
    </location>
</feature>
<dbReference type="GO" id="GO:0034388">
    <property type="term" value="C:Pwp2p-containing subcomplex of 90S preribosome"/>
    <property type="evidence" value="ECO:0007669"/>
    <property type="project" value="TreeGrafter"/>
</dbReference>
<name>A0A7S3JPZ3_9STRA</name>
<dbReference type="InterPro" id="IPR015943">
    <property type="entry name" value="WD40/YVTN_repeat-like_dom_sf"/>
</dbReference>
<evidence type="ECO:0000256" key="3">
    <source>
        <dbReference type="ARBA" id="ARBA00038229"/>
    </source>
</evidence>
<dbReference type="PROSITE" id="PS50294">
    <property type="entry name" value="WD_REPEATS_REGION"/>
    <property type="match status" value="2"/>
</dbReference>
<dbReference type="EMBL" id="HBIJ01000539">
    <property type="protein sequence ID" value="CAE0359685.1"/>
    <property type="molecule type" value="Transcribed_RNA"/>
</dbReference>
<dbReference type="InterPro" id="IPR036322">
    <property type="entry name" value="WD40_repeat_dom_sf"/>
</dbReference>
<dbReference type="PROSITE" id="PS00678">
    <property type="entry name" value="WD_REPEATS_1"/>
    <property type="match status" value="1"/>
</dbReference>
<organism evidence="6">
    <name type="scientific">Aureoumbra lagunensis</name>
    <dbReference type="NCBI Taxonomy" id="44058"/>
    <lineage>
        <taxon>Eukaryota</taxon>
        <taxon>Sar</taxon>
        <taxon>Stramenopiles</taxon>
        <taxon>Ochrophyta</taxon>
        <taxon>Pelagophyceae</taxon>
        <taxon>Pelagomonadales</taxon>
        <taxon>Aureoumbra</taxon>
    </lineage>
</organism>
<dbReference type="Pfam" id="PF25172">
    <property type="entry name" value="Beta-prop_WDR3_2nd"/>
    <property type="match status" value="1"/>
</dbReference>
<evidence type="ECO:0000256" key="1">
    <source>
        <dbReference type="ARBA" id="ARBA00022574"/>
    </source>
</evidence>
<dbReference type="GO" id="GO:0032040">
    <property type="term" value="C:small-subunit processome"/>
    <property type="evidence" value="ECO:0007669"/>
    <property type="project" value="TreeGrafter"/>
</dbReference>
<keyword evidence="2" id="KW-0677">Repeat</keyword>
<dbReference type="InterPro" id="IPR051570">
    <property type="entry name" value="TBC1_cilium_biogenesis"/>
</dbReference>
<dbReference type="PANTHER" id="PTHR19853:SF0">
    <property type="entry name" value="WD REPEAT-CONTAINING PROTEIN 3"/>
    <property type="match status" value="1"/>
</dbReference>
<accession>A0A7S3JPZ3</accession>
<dbReference type="Pfam" id="PF04003">
    <property type="entry name" value="Utp12"/>
    <property type="match status" value="1"/>
</dbReference>
<feature type="repeat" description="WD" evidence="4">
    <location>
        <begin position="605"/>
        <end position="646"/>
    </location>
</feature>
<dbReference type="GO" id="GO:0030490">
    <property type="term" value="P:maturation of SSU-rRNA"/>
    <property type="evidence" value="ECO:0007669"/>
    <property type="project" value="TreeGrafter"/>
</dbReference>
<dbReference type="InterPro" id="IPR007148">
    <property type="entry name" value="SSU_processome_Utp12"/>
</dbReference>
<dbReference type="PANTHER" id="PTHR19853">
    <property type="entry name" value="WD REPEAT CONTAINING PROTEIN 3 WDR3"/>
    <property type="match status" value="1"/>
</dbReference>
<evidence type="ECO:0000259" key="5">
    <source>
        <dbReference type="Pfam" id="PF04003"/>
    </source>
</evidence>
<gene>
    <name evidence="6" type="ORF">ALAG00032_LOCUS414</name>
</gene>
<dbReference type="Gene3D" id="2.130.10.10">
    <property type="entry name" value="YVTN repeat-like/Quinoprotein amine dehydrogenase"/>
    <property type="match status" value="3"/>
</dbReference>
<dbReference type="GO" id="GO:0030515">
    <property type="term" value="F:snoRNA binding"/>
    <property type="evidence" value="ECO:0007669"/>
    <property type="project" value="TreeGrafter"/>
</dbReference>